<gene>
    <name evidence="8" type="ORF">SAMN05444349_1333</name>
</gene>
<name>A0A1M5E760_9BACE</name>
<comment type="similarity">
    <text evidence="1">Belongs to the sigma-70 factor family. ECF subfamily.</text>
</comment>
<evidence type="ECO:0000256" key="3">
    <source>
        <dbReference type="ARBA" id="ARBA00023082"/>
    </source>
</evidence>
<dbReference type="Pfam" id="PF08281">
    <property type="entry name" value="Sigma70_r4_2"/>
    <property type="match status" value="1"/>
</dbReference>
<dbReference type="Gene3D" id="1.10.10.10">
    <property type="entry name" value="Winged helix-like DNA-binding domain superfamily/Winged helix DNA-binding domain"/>
    <property type="match status" value="1"/>
</dbReference>
<keyword evidence="5" id="KW-0804">Transcription</keyword>
<feature type="domain" description="RNA polymerase sigma-70 region 2" evidence="6">
    <location>
        <begin position="32"/>
        <end position="98"/>
    </location>
</feature>
<dbReference type="RefSeq" id="WP_073350240.1">
    <property type="nucleotide sequence ID" value="NZ_FQVD01000033.1"/>
</dbReference>
<dbReference type="InterPro" id="IPR007627">
    <property type="entry name" value="RNA_pol_sigma70_r2"/>
</dbReference>
<dbReference type="InterPro" id="IPR013324">
    <property type="entry name" value="RNA_pol_sigma_r3/r4-like"/>
</dbReference>
<dbReference type="InterPro" id="IPR013249">
    <property type="entry name" value="RNA_pol_sigma70_r4_t2"/>
</dbReference>
<dbReference type="SUPFAM" id="SSF88659">
    <property type="entry name" value="Sigma3 and sigma4 domains of RNA polymerase sigma factors"/>
    <property type="match status" value="1"/>
</dbReference>
<evidence type="ECO:0000256" key="1">
    <source>
        <dbReference type="ARBA" id="ARBA00010641"/>
    </source>
</evidence>
<sequence length="201" mass="24356">MMLFRTFKHDETDEQLMERFVTKRSEKAFEELYKRYAPRLKGFFMRMFSGNAALADDFLQELFLRIYEARDSYQQGKCFSTWVFSMAYNLCKNEYRHREIVEEYMSQQSYMEEKDYCVSPEFETVYDRQVFNEQLKKILTSLTDEQRAAYTLRYEEELSVQEIAQVLHCPEGTVKSRLFYTLRILQHSLSNYNPQTSDYEK</sequence>
<organism evidence="8 9">
    <name type="scientific">Bacteroides faecichinchillae</name>
    <dbReference type="NCBI Taxonomy" id="871325"/>
    <lineage>
        <taxon>Bacteria</taxon>
        <taxon>Pseudomonadati</taxon>
        <taxon>Bacteroidota</taxon>
        <taxon>Bacteroidia</taxon>
        <taxon>Bacteroidales</taxon>
        <taxon>Bacteroidaceae</taxon>
        <taxon>Bacteroides</taxon>
    </lineage>
</organism>
<evidence type="ECO:0000256" key="2">
    <source>
        <dbReference type="ARBA" id="ARBA00023015"/>
    </source>
</evidence>
<dbReference type="EMBL" id="FQVD01000033">
    <property type="protein sequence ID" value="SHF75089.1"/>
    <property type="molecule type" value="Genomic_DNA"/>
</dbReference>
<dbReference type="Proteomes" id="UP000184436">
    <property type="component" value="Unassembled WGS sequence"/>
</dbReference>
<dbReference type="Pfam" id="PF04542">
    <property type="entry name" value="Sigma70_r2"/>
    <property type="match status" value="1"/>
</dbReference>
<evidence type="ECO:0000259" key="7">
    <source>
        <dbReference type="Pfam" id="PF08281"/>
    </source>
</evidence>
<dbReference type="GO" id="GO:0016987">
    <property type="term" value="F:sigma factor activity"/>
    <property type="evidence" value="ECO:0007669"/>
    <property type="project" value="UniProtKB-KW"/>
</dbReference>
<accession>A0A1M5E760</accession>
<keyword evidence="2" id="KW-0805">Transcription regulation</keyword>
<dbReference type="GO" id="GO:0003677">
    <property type="term" value="F:DNA binding"/>
    <property type="evidence" value="ECO:0007669"/>
    <property type="project" value="UniProtKB-KW"/>
</dbReference>
<dbReference type="InterPro" id="IPR036388">
    <property type="entry name" value="WH-like_DNA-bd_sf"/>
</dbReference>
<protein>
    <submittedName>
        <fullName evidence="8">RNA polymerase sigma-70 factor, ECF subfamily</fullName>
    </submittedName>
</protein>
<feature type="domain" description="RNA polymerase sigma factor 70 region 4 type 2" evidence="7">
    <location>
        <begin position="133"/>
        <end position="179"/>
    </location>
</feature>
<dbReference type="PANTHER" id="PTHR43133">
    <property type="entry name" value="RNA POLYMERASE ECF-TYPE SIGMA FACTO"/>
    <property type="match status" value="1"/>
</dbReference>
<evidence type="ECO:0000259" key="6">
    <source>
        <dbReference type="Pfam" id="PF04542"/>
    </source>
</evidence>
<keyword evidence="3" id="KW-0731">Sigma factor</keyword>
<dbReference type="CDD" id="cd06171">
    <property type="entry name" value="Sigma70_r4"/>
    <property type="match status" value="1"/>
</dbReference>
<reference evidence="8 9" key="1">
    <citation type="submission" date="2016-11" db="EMBL/GenBank/DDBJ databases">
        <authorList>
            <person name="Jaros S."/>
            <person name="Januszkiewicz K."/>
            <person name="Wedrychowicz H."/>
        </authorList>
    </citation>
    <scope>NUCLEOTIDE SEQUENCE [LARGE SCALE GENOMIC DNA]</scope>
    <source>
        <strain evidence="8 9">DSM 26883</strain>
    </source>
</reference>
<keyword evidence="4" id="KW-0238">DNA-binding</keyword>
<dbReference type="OrthoDB" id="1493347at2"/>
<dbReference type="AlphaFoldDB" id="A0A1M5E760"/>
<proteinExistence type="inferred from homology"/>
<evidence type="ECO:0000313" key="8">
    <source>
        <dbReference type="EMBL" id="SHF75089.1"/>
    </source>
</evidence>
<evidence type="ECO:0000256" key="4">
    <source>
        <dbReference type="ARBA" id="ARBA00023125"/>
    </source>
</evidence>
<dbReference type="SUPFAM" id="SSF88946">
    <property type="entry name" value="Sigma2 domain of RNA polymerase sigma factors"/>
    <property type="match status" value="1"/>
</dbReference>
<keyword evidence="9" id="KW-1185">Reference proteome</keyword>
<dbReference type="STRING" id="871325.SAMN05444349_1333"/>
<dbReference type="InterPro" id="IPR013325">
    <property type="entry name" value="RNA_pol_sigma_r2"/>
</dbReference>
<evidence type="ECO:0000313" key="9">
    <source>
        <dbReference type="Proteomes" id="UP000184436"/>
    </source>
</evidence>
<dbReference type="GO" id="GO:0006352">
    <property type="term" value="P:DNA-templated transcription initiation"/>
    <property type="evidence" value="ECO:0007669"/>
    <property type="project" value="InterPro"/>
</dbReference>
<dbReference type="Gene3D" id="1.10.1740.10">
    <property type="match status" value="1"/>
</dbReference>
<dbReference type="InterPro" id="IPR014284">
    <property type="entry name" value="RNA_pol_sigma-70_dom"/>
</dbReference>
<dbReference type="InterPro" id="IPR039425">
    <property type="entry name" value="RNA_pol_sigma-70-like"/>
</dbReference>
<dbReference type="PANTHER" id="PTHR43133:SF8">
    <property type="entry name" value="RNA POLYMERASE SIGMA FACTOR HI_1459-RELATED"/>
    <property type="match status" value="1"/>
</dbReference>
<evidence type="ECO:0000256" key="5">
    <source>
        <dbReference type="ARBA" id="ARBA00023163"/>
    </source>
</evidence>
<dbReference type="NCBIfam" id="TIGR02937">
    <property type="entry name" value="sigma70-ECF"/>
    <property type="match status" value="1"/>
</dbReference>